<evidence type="ECO:0000313" key="2">
    <source>
        <dbReference type="Proteomes" id="UP000548476"/>
    </source>
</evidence>
<dbReference type="InterPro" id="IPR051806">
    <property type="entry name" value="HAD-like_SPP"/>
</dbReference>
<evidence type="ECO:0000313" key="1">
    <source>
        <dbReference type="EMBL" id="MBB6038149.1"/>
    </source>
</evidence>
<reference evidence="1 2" key="1">
    <citation type="submission" date="2020-08" db="EMBL/GenBank/DDBJ databases">
        <title>Genomic Encyclopedia of Type Strains, Phase IV (KMG-IV): sequencing the most valuable type-strain genomes for metagenomic binning, comparative biology and taxonomic classification.</title>
        <authorList>
            <person name="Goeker M."/>
        </authorList>
    </citation>
    <scope>NUCLEOTIDE SEQUENCE [LARGE SCALE GENOMIC DNA]</scope>
    <source>
        <strain evidence="1 2">YIM 65646</strain>
    </source>
</reference>
<dbReference type="Proteomes" id="UP000548476">
    <property type="component" value="Unassembled WGS sequence"/>
</dbReference>
<dbReference type="PANTHER" id="PTHR43481">
    <property type="entry name" value="FRUCTOSE-1-PHOSPHATE PHOSPHATASE"/>
    <property type="match status" value="1"/>
</dbReference>
<dbReference type="RefSeq" id="WP_184790946.1">
    <property type="nucleotide sequence ID" value="NZ_BONT01000047.1"/>
</dbReference>
<dbReference type="Gene3D" id="1.10.150.240">
    <property type="entry name" value="Putative phosphatase, domain 2"/>
    <property type="match status" value="1"/>
</dbReference>
<protein>
    <submittedName>
        <fullName evidence="1">HAD superfamily hydrolase (TIGR01509 family)</fullName>
    </submittedName>
</protein>
<dbReference type="NCBIfam" id="TIGR01509">
    <property type="entry name" value="HAD-SF-IA-v3"/>
    <property type="match status" value="1"/>
</dbReference>
<dbReference type="Gene3D" id="3.40.50.1000">
    <property type="entry name" value="HAD superfamily/HAD-like"/>
    <property type="match status" value="1"/>
</dbReference>
<gene>
    <name evidence="1" type="ORF">HNR73_006029</name>
</gene>
<comment type="caution">
    <text evidence="1">The sequence shown here is derived from an EMBL/GenBank/DDBJ whole genome shotgun (WGS) entry which is preliminary data.</text>
</comment>
<keyword evidence="2" id="KW-1185">Reference proteome</keyword>
<dbReference type="CDD" id="cd07505">
    <property type="entry name" value="HAD_BPGM-like"/>
    <property type="match status" value="1"/>
</dbReference>
<dbReference type="EMBL" id="JACHGT010000015">
    <property type="protein sequence ID" value="MBB6038149.1"/>
    <property type="molecule type" value="Genomic_DNA"/>
</dbReference>
<dbReference type="InterPro" id="IPR006439">
    <property type="entry name" value="HAD-SF_hydro_IA"/>
</dbReference>
<dbReference type="SFLD" id="SFLDS00003">
    <property type="entry name" value="Haloacid_Dehalogenase"/>
    <property type="match status" value="1"/>
</dbReference>
<dbReference type="PANTHER" id="PTHR43481:SF4">
    <property type="entry name" value="GLYCEROL-1-PHOSPHATE PHOSPHOHYDROLASE 1-RELATED"/>
    <property type="match status" value="1"/>
</dbReference>
<organism evidence="1 2">
    <name type="scientific">Phytomonospora endophytica</name>
    <dbReference type="NCBI Taxonomy" id="714109"/>
    <lineage>
        <taxon>Bacteria</taxon>
        <taxon>Bacillati</taxon>
        <taxon>Actinomycetota</taxon>
        <taxon>Actinomycetes</taxon>
        <taxon>Micromonosporales</taxon>
        <taxon>Micromonosporaceae</taxon>
        <taxon>Phytomonospora</taxon>
    </lineage>
</organism>
<accession>A0A841G0D7</accession>
<dbReference type="SUPFAM" id="SSF56784">
    <property type="entry name" value="HAD-like"/>
    <property type="match status" value="1"/>
</dbReference>
<dbReference type="Pfam" id="PF00702">
    <property type="entry name" value="Hydrolase"/>
    <property type="match status" value="1"/>
</dbReference>
<dbReference type="InterPro" id="IPR023198">
    <property type="entry name" value="PGP-like_dom2"/>
</dbReference>
<dbReference type="InterPro" id="IPR023214">
    <property type="entry name" value="HAD_sf"/>
</dbReference>
<dbReference type="GO" id="GO:0050308">
    <property type="term" value="F:sugar-phosphatase activity"/>
    <property type="evidence" value="ECO:0007669"/>
    <property type="project" value="TreeGrafter"/>
</dbReference>
<dbReference type="SFLD" id="SFLDG01129">
    <property type="entry name" value="C1.5:_HAD__Beta-PGM__Phosphata"/>
    <property type="match status" value="1"/>
</dbReference>
<proteinExistence type="predicted"/>
<name>A0A841G0D7_9ACTN</name>
<dbReference type="PRINTS" id="PR00413">
    <property type="entry name" value="HADHALOGNASE"/>
</dbReference>
<sequence length="217" mass="23100">MIDGVIFDMDGVIVESEHLWEESWAECCARRDVAWSLDDTRRCQGMSSPEWSAYLAARIGDPALAPAARSECVDHVVKAVESGRAPLLPGAVELVSEAGHRLASGLASSAALPVIHAVLDHWELDHFDEIVSSEEVVRGKPSPDVYLEAARRIGLDPAKGIAVEDSGNGIRAASAAGLHVIAIPNRDYPPPADALALADHVVTDAAEALAYLLSLLR</sequence>
<keyword evidence="1" id="KW-0378">Hydrolase</keyword>
<dbReference type="InterPro" id="IPR036412">
    <property type="entry name" value="HAD-like_sf"/>
</dbReference>
<dbReference type="AlphaFoldDB" id="A0A841G0D7"/>